<protein>
    <submittedName>
        <fullName evidence="1">Uncharacterized protein</fullName>
    </submittedName>
</protein>
<accession>A0A6A1V267</accession>
<keyword evidence="2" id="KW-1185">Reference proteome</keyword>
<dbReference type="Proteomes" id="UP000516437">
    <property type="component" value="Chromosome 7"/>
</dbReference>
<organism evidence="1 2">
    <name type="scientific">Morella rubra</name>
    <name type="common">Chinese bayberry</name>
    <dbReference type="NCBI Taxonomy" id="262757"/>
    <lineage>
        <taxon>Eukaryota</taxon>
        <taxon>Viridiplantae</taxon>
        <taxon>Streptophyta</taxon>
        <taxon>Embryophyta</taxon>
        <taxon>Tracheophyta</taxon>
        <taxon>Spermatophyta</taxon>
        <taxon>Magnoliopsida</taxon>
        <taxon>eudicotyledons</taxon>
        <taxon>Gunneridae</taxon>
        <taxon>Pentapetalae</taxon>
        <taxon>rosids</taxon>
        <taxon>fabids</taxon>
        <taxon>Fagales</taxon>
        <taxon>Myricaceae</taxon>
        <taxon>Morella</taxon>
    </lineage>
</organism>
<name>A0A6A1V267_9ROSI</name>
<sequence length="397" mass="44118">MRELLFLYSLSPSQLSLNGWRLALRFFTLWKKLFAVEDPQPYRQFMYCYKIVAIGEGMYHFQAWTSGACSSVSLQTIKDGIRDSFSSQAKVGSTLPRRKTLFSQIGARARTRGRGASENCRGEKVGPFQVVTCGHIRGHCCASDRSAPSFFLVPCGKVKHKAPRPRVEESSKGHAISKRAAVSTKGHLGAAGVFDWAPIPLKITRSVANNLKRHSLLEDSDELQVVGETRIEILESPNRSLSCQDSNRSRLIDEEGVELVVILASSLQPQPSAQERVVILACELERVGMLIPEQVRAVEEVSKEFTAVVTALKVKQTFRAERGVALDSLKRRMVEMGSNFLQEEGVAGMVHSVNLELESLTKWIPDVQGKAALREAKLCVEVKISRFPASRCPWSCK</sequence>
<gene>
    <name evidence="1" type="ORF">CJ030_MR7G010709</name>
</gene>
<reference evidence="1 2" key="1">
    <citation type="journal article" date="2019" name="Plant Biotechnol. J.">
        <title>The red bayberry genome and genetic basis of sex determination.</title>
        <authorList>
            <person name="Jia H.M."/>
            <person name="Jia H.J."/>
            <person name="Cai Q.L."/>
            <person name="Wang Y."/>
            <person name="Zhao H.B."/>
            <person name="Yang W.F."/>
            <person name="Wang G.Y."/>
            <person name="Li Y.H."/>
            <person name="Zhan D.L."/>
            <person name="Shen Y.T."/>
            <person name="Niu Q.F."/>
            <person name="Chang L."/>
            <person name="Qiu J."/>
            <person name="Zhao L."/>
            <person name="Xie H.B."/>
            <person name="Fu W.Y."/>
            <person name="Jin J."/>
            <person name="Li X.W."/>
            <person name="Jiao Y."/>
            <person name="Zhou C.C."/>
            <person name="Tu T."/>
            <person name="Chai C.Y."/>
            <person name="Gao J.L."/>
            <person name="Fan L.J."/>
            <person name="van de Weg E."/>
            <person name="Wang J.Y."/>
            <person name="Gao Z.S."/>
        </authorList>
    </citation>
    <scope>NUCLEOTIDE SEQUENCE [LARGE SCALE GENOMIC DNA]</scope>
    <source>
        <tissue evidence="1">Leaves</tissue>
    </source>
</reference>
<dbReference type="AlphaFoldDB" id="A0A6A1V267"/>
<comment type="caution">
    <text evidence="1">The sequence shown here is derived from an EMBL/GenBank/DDBJ whole genome shotgun (WGS) entry which is preliminary data.</text>
</comment>
<proteinExistence type="predicted"/>
<dbReference type="EMBL" id="RXIC02000025">
    <property type="protein sequence ID" value="KAB1205350.1"/>
    <property type="molecule type" value="Genomic_DNA"/>
</dbReference>
<evidence type="ECO:0000313" key="2">
    <source>
        <dbReference type="Proteomes" id="UP000516437"/>
    </source>
</evidence>
<dbReference type="OrthoDB" id="1750920at2759"/>
<evidence type="ECO:0000313" key="1">
    <source>
        <dbReference type="EMBL" id="KAB1205350.1"/>
    </source>
</evidence>